<evidence type="ECO:0000313" key="1">
    <source>
        <dbReference type="EMBL" id="MCM2534904.1"/>
    </source>
</evidence>
<protein>
    <submittedName>
        <fullName evidence="1">Uncharacterized protein</fullName>
    </submittedName>
</protein>
<sequence length="51" mass="5843">MFVKQKGSLILQEGTEKVPLKAKKVEISVVESFCLFLFYNKGINIRRVGKQ</sequence>
<reference evidence="1 2" key="1">
    <citation type="submission" date="2022-06" db="EMBL/GenBank/DDBJ databases">
        <authorList>
            <person name="Jeon C.O."/>
        </authorList>
    </citation>
    <scope>NUCLEOTIDE SEQUENCE [LARGE SCALE GENOMIC DNA]</scope>
    <source>
        <strain evidence="1 2">KCTC 13943</strain>
    </source>
</reference>
<keyword evidence="2" id="KW-1185">Reference proteome</keyword>
<name>A0ABT0WFQ3_9BACI</name>
<dbReference type="EMBL" id="JAMQCR010000002">
    <property type="protein sequence ID" value="MCM2534904.1"/>
    <property type="molecule type" value="Genomic_DNA"/>
</dbReference>
<organism evidence="1 2">
    <name type="scientific">Neobacillus pocheonensis</name>
    <dbReference type="NCBI Taxonomy" id="363869"/>
    <lineage>
        <taxon>Bacteria</taxon>
        <taxon>Bacillati</taxon>
        <taxon>Bacillota</taxon>
        <taxon>Bacilli</taxon>
        <taxon>Bacillales</taxon>
        <taxon>Bacillaceae</taxon>
        <taxon>Neobacillus</taxon>
    </lineage>
</organism>
<accession>A0ABT0WFQ3</accession>
<gene>
    <name evidence="1" type="ORF">NDK43_24360</name>
</gene>
<comment type="caution">
    <text evidence="1">The sequence shown here is derived from an EMBL/GenBank/DDBJ whole genome shotgun (WGS) entry which is preliminary data.</text>
</comment>
<proteinExistence type="predicted"/>
<dbReference type="Proteomes" id="UP001523262">
    <property type="component" value="Unassembled WGS sequence"/>
</dbReference>
<evidence type="ECO:0000313" key="2">
    <source>
        <dbReference type="Proteomes" id="UP001523262"/>
    </source>
</evidence>